<dbReference type="EMBL" id="JBEPSM010000002">
    <property type="protein sequence ID" value="MET4634920.1"/>
    <property type="molecule type" value="Genomic_DNA"/>
</dbReference>
<gene>
    <name evidence="1" type="ORF">ABIE08_002866</name>
</gene>
<proteinExistence type="predicted"/>
<comment type="caution">
    <text evidence="1">The sequence shown here is derived from an EMBL/GenBank/DDBJ whole genome shotgun (WGS) entry which is preliminary data.</text>
</comment>
<dbReference type="Proteomes" id="UP001549321">
    <property type="component" value="Unassembled WGS sequence"/>
</dbReference>
<evidence type="ECO:0000313" key="1">
    <source>
        <dbReference type="EMBL" id="MET4634920.1"/>
    </source>
</evidence>
<keyword evidence="2" id="KW-1185">Reference proteome</keyword>
<organism evidence="1 2">
    <name type="scientific">Kaistia defluvii</name>
    <dbReference type="NCBI Taxonomy" id="410841"/>
    <lineage>
        <taxon>Bacteria</taxon>
        <taxon>Pseudomonadati</taxon>
        <taxon>Pseudomonadota</taxon>
        <taxon>Alphaproteobacteria</taxon>
        <taxon>Hyphomicrobiales</taxon>
        <taxon>Kaistiaceae</taxon>
        <taxon>Kaistia</taxon>
    </lineage>
</organism>
<protein>
    <submittedName>
        <fullName evidence="1">Uncharacterized protein</fullName>
    </submittedName>
</protein>
<sequence length="118" mass="12674">MPSSHRSCCRANARPQDQIAAHIVAAEDLLTAMATSAGLTYPEKDAVAALRKVNGFVFEAAVAMASGFPIGHGEVLEPYRRALMKLIEFNRLLPEEAQTLPAQWLASLSAPKPTKGSK</sequence>
<accession>A0ABV2R0Z3</accession>
<evidence type="ECO:0000313" key="2">
    <source>
        <dbReference type="Proteomes" id="UP001549321"/>
    </source>
</evidence>
<name>A0ABV2R0Z3_9HYPH</name>
<reference evidence="1 2" key="1">
    <citation type="submission" date="2024-06" db="EMBL/GenBank/DDBJ databases">
        <title>Sorghum-associated microbial communities from plants grown in Nebraska, USA.</title>
        <authorList>
            <person name="Schachtman D."/>
        </authorList>
    </citation>
    <scope>NUCLEOTIDE SEQUENCE [LARGE SCALE GENOMIC DNA]</scope>
    <source>
        <strain evidence="1 2">3207</strain>
    </source>
</reference>